<feature type="transmembrane region" description="Helical" evidence="1">
    <location>
        <begin position="261"/>
        <end position="278"/>
    </location>
</feature>
<feature type="transmembrane region" description="Helical" evidence="1">
    <location>
        <begin position="208"/>
        <end position="225"/>
    </location>
</feature>
<proteinExistence type="predicted"/>
<accession>A0A0F5VF74</accession>
<dbReference type="SUPFAM" id="SSF103481">
    <property type="entry name" value="Multidrug resistance efflux transporter EmrE"/>
    <property type="match status" value="1"/>
</dbReference>
<dbReference type="RefSeq" id="WP_046220003.1">
    <property type="nucleotide sequence ID" value="NZ_JWYV01000004.1"/>
</dbReference>
<reference evidence="3 4" key="1">
    <citation type="submission" date="2014-12" db="EMBL/GenBank/DDBJ databases">
        <title>Mercury Reductase activity and rhizosphere competence traits in the genome of root associated Photobacterium halotolerans MELD1.</title>
        <authorList>
            <person name="Mathew D.C."/>
            <person name="Huang C.-C."/>
        </authorList>
    </citation>
    <scope>NUCLEOTIDE SEQUENCE [LARGE SCALE GENOMIC DNA]</scope>
    <source>
        <strain evidence="3 4">MELD1</strain>
    </source>
</reference>
<feature type="domain" description="EamA" evidence="2">
    <location>
        <begin position="145"/>
        <end position="277"/>
    </location>
</feature>
<keyword evidence="4" id="KW-1185">Reference proteome</keyword>
<organism evidence="3 4">
    <name type="scientific">Photobacterium halotolerans</name>
    <dbReference type="NCBI Taxonomy" id="265726"/>
    <lineage>
        <taxon>Bacteria</taxon>
        <taxon>Pseudomonadati</taxon>
        <taxon>Pseudomonadota</taxon>
        <taxon>Gammaproteobacteria</taxon>
        <taxon>Vibrionales</taxon>
        <taxon>Vibrionaceae</taxon>
        <taxon>Photobacterium</taxon>
    </lineage>
</organism>
<feature type="transmembrane region" description="Helical" evidence="1">
    <location>
        <begin position="173"/>
        <end position="196"/>
    </location>
</feature>
<feature type="transmembrane region" description="Helical" evidence="1">
    <location>
        <begin position="31"/>
        <end position="50"/>
    </location>
</feature>
<sequence length="285" mass="31895">MLKYKEIIAFCIFFALSFVFMSRVVKSVDPIVSTFITYGLAAIFFFSVNVRSRKLILDILLNNKKLIFKINLSTLINTLLAFYVVLYISPIAYIMVFFSGLSFFNALHHHRAISNLEKVMNIVALALAISISFLISNAEVYDTLVGLCLTLISTLFGAFYMRESAHLHQETGISASQILAIRFFMVITLCGVYSIFSIGQYGISIHDLALLSVIAITGCIVPMFLMQKSIKKLGAKVTAQFTPLTPILCLIFMTLVENERFSVLEVSLTLLMALAMLYQTTLKNP</sequence>
<dbReference type="AlphaFoldDB" id="A0A0F5VF74"/>
<dbReference type="PATRIC" id="fig|265726.11.peg.3550"/>
<evidence type="ECO:0000313" key="3">
    <source>
        <dbReference type="EMBL" id="KKD00462.1"/>
    </source>
</evidence>
<dbReference type="Pfam" id="PF00892">
    <property type="entry name" value="EamA"/>
    <property type="match status" value="1"/>
</dbReference>
<protein>
    <recommendedName>
        <fullName evidence="2">EamA domain-containing protein</fullName>
    </recommendedName>
</protein>
<feature type="transmembrane region" description="Helical" evidence="1">
    <location>
        <begin position="119"/>
        <end position="138"/>
    </location>
</feature>
<dbReference type="Proteomes" id="UP000033633">
    <property type="component" value="Unassembled WGS sequence"/>
</dbReference>
<dbReference type="EMBL" id="JWYV01000004">
    <property type="protein sequence ID" value="KKD00462.1"/>
    <property type="molecule type" value="Genomic_DNA"/>
</dbReference>
<keyword evidence="1" id="KW-0812">Transmembrane</keyword>
<dbReference type="STRING" id="265726.KY46_07435"/>
<feature type="transmembrane region" description="Helical" evidence="1">
    <location>
        <begin position="237"/>
        <end position="255"/>
    </location>
</feature>
<feature type="transmembrane region" description="Helical" evidence="1">
    <location>
        <begin position="7"/>
        <end position="25"/>
    </location>
</feature>
<evidence type="ECO:0000313" key="4">
    <source>
        <dbReference type="Proteomes" id="UP000033633"/>
    </source>
</evidence>
<dbReference type="OrthoDB" id="5918750at2"/>
<dbReference type="InterPro" id="IPR000620">
    <property type="entry name" value="EamA_dom"/>
</dbReference>
<feature type="transmembrane region" description="Helical" evidence="1">
    <location>
        <begin position="66"/>
        <end position="85"/>
    </location>
</feature>
<keyword evidence="1" id="KW-1133">Transmembrane helix</keyword>
<dbReference type="InterPro" id="IPR037185">
    <property type="entry name" value="EmrE-like"/>
</dbReference>
<name>A0A0F5VF74_9GAMM</name>
<evidence type="ECO:0000256" key="1">
    <source>
        <dbReference type="SAM" id="Phobius"/>
    </source>
</evidence>
<evidence type="ECO:0000259" key="2">
    <source>
        <dbReference type="Pfam" id="PF00892"/>
    </source>
</evidence>
<keyword evidence="1" id="KW-0472">Membrane</keyword>
<feature type="transmembrane region" description="Helical" evidence="1">
    <location>
        <begin position="144"/>
        <end position="161"/>
    </location>
</feature>
<dbReference type="GO" id="GO:0016020">
    <property type="term" value="C:membrane"/>
    <property type="evidence" value="ECO:0007669"/>
    <property type="project" value="InterPro"/>
</dbReference>
<comment type="caution">
    <text evidence="3">The sequence shown here is derived from an EMBL/GenBank/DDBJ whole genome shotgun (WGS) entry which is preliminary data.</text>
</comment>
<gene>
    <name evidence="3" type="ORF">KY46_07435</name>
</gene>